<dbReference type="PANTHER" id="PTHR45786">
    <property type="entry name" value="DNA BINDING PROTEIN-LIKE"/>
    <property type="match status" value="1"/>
</dbReference>
<gene>
    <name evidence="2" type="ORF">PCASD_18169</name>
</gene>
<dbReference type="Proteomes" id="UP000235392">
    <property type="component" value="Unassembled WGS sequence"/>
</dbReference>
<dbReference type="InterPro" id="IPR025476">
    <property type="entry name" value="Helitron_helicase-like"/>
</dbReference>
<dbReference type="AlphaFoldDB" id="A0A2N5TSZ8"/>
<accession>A0A2N5TSZ8</accession>
<evidence type="ECO:0000313" key="2">
    <source>
        <dbReference type="EMBL" id="PLW28558.1"/>
    </source>
</evidence>
<sequence>MGSDLDPDFGQCDDACASCGALHWKLERNKKDRNKDVASYPTCCSKGSAKLGIDYGKDYPDFLKQLLTGDTPEAEEFQYNIRSYNNALLFASLGAKVDKSTQGQQGVFTFRVGGELFHNIRSLVPFRKQDAGFAQIYVVGDNDETEAKDRIRKSNPTLNSNTMLSLQQFLSTQNSFAQFYRTVAEVLDRTPAAKFALKHIQINSVNLKTYNRPSVKEIAMVIANNKEDRIDPRDIELHQKDGTVKRITDKYSGYLALRYPIFFPYGQPGWARGIPASAKRKQNISQLEWYAGMIFQRKEHFSACHHGKALFQELLDDLWLCVDRGRLEFFHTHQTQIKADMYSGVTESIREDTEVKGKRIILPSTYIGSPRSMCQLYQDSMAIVGHYGRPSLFITITANPAWFQIGRELARGQTPSDRPDIGVQMFKLVLDQFREDVIVEGRLGKVAAYVHTIEFQKRGLPHCHMMLMMEPGSIPNTAEKIDALICAEIPDPVAEPVLHNAVSNLNMHGPCSKVVGCLEDGQCTKHFPKPFQAETSVVEDSYPLYRRRDDGQFIIKRGAKLSNQYVVLYNKYLTLKYNCHINVEVPYGISATKYLFKYITKGSDRSSLGLSDGDEIKQYINGCYVGPCEAVHRLLQFPMSDRYPSVTRLGLHLENEQAIYYVKDEDAKALYALA</sequence>
<feature type="domain" description="Helitron helicase-like" evidence="1">
    <location>
        <begin position="289"/>
        <end position="467"/>
    </location>
</feature>
<reference evidence="2 3" key="1">
    <citation type="submission" date="2017-11" db="EMBL/GenBank/DDBJ databases">
        <title>De novo assembly and phasing of dikaryotic genomes from two isolates of Puccinia coronata f. sp. avenae, the causal agent of oat crown rust.</title>
        <authorList>
            <person name="Miller M.E."/>
            <person name="Zhang Y."/>
            <person name="Omidvar V."/>
            <person name="Sperschneider J."/>
            <person name="Schwessinger B."/>
            <person name="Raley C."/>
            <person name="Palmer J.M."/>
            <person name="Garnica D."/>
            <person name="Upadhyaya N."/>
            <person name="Rathjen J."/>
            <person name="Taylor J.M."/>
            <person name="Park R.F."/>
            <person name="Dodds P.N."/>
            <person name="Hirsch C.D."/>
            <person name="Kianian S.F."/>
            <person name="Figueroa M."/>
        </authorList>
    </citation>
    <scope>NUCLEOTIDE SEQUENCE [LARGE SCALE GENOMIC DNA]</scope>
    <source>
        <strain evidence="2">12SD80</strain>
    </source>
</reference>
<proteinExistence type="predicted"/>
<comment type="caution">
    <text evidence="2">The sequence shown here is derived from an EMBL/GenBank/DDBJ whole genome shotgun (WGS) entry which is preliminary data.</text>
</comment>
<dbReference type="EMBL" id="PGCI01000361">
    <property type="protein sequence ID" value="PLW28558.1"/>
    <property type="molecule type" value="Genomic_DNA"/>
</dbReference>
<evidence type="ECO:0000313" key="3">
    <source>
        <dbReference type="Proteomes" id="UP000235392"/>
    </source>
</evidence>
<evidence type="ECO:0000259" key="1">
    <source>
        <dbReference type="Pfam" id="PF14214"/>
    </source>
</evidence>
<dbReference type="PANTHER" id="PTHR45786:SF74">
    <property type="entry name" value="ATP-DEPENDENT DNA HELICASE"/>
    <property type="match status" value="1"/>
</dbReference>
<protein>
    <recommendedName>
        <fullName evidence="1">Helitron helicase-like domain-containing protein</fullName>
    </recommendedName>
</protein>
<dbReference type="Pfam" id="PF14214">
    <property type="entry name" value="Helitron_like_N"/>
    <property type="match status" value="1"/>
</dbReference>
<name>A0A2N5TSZ8_9BASI</name>
<organism evidence="2 3">
    <name type="scientific">Puccinia coronata f. sp. avenae</name>
    <dbReference type="NCBI Taxonomy" id="200324"/>
    <lineage>
        <taxon>Eukaryota</taxon>
        <taxon>Fungi</taxon>
        <taxon>Dikarya</taxon>
        <taxon>Basidiomycota</taxon>
        <taxon>Pucciniomycotina</taxon>
        <taxon>Pucciniomycetes</taxon>
        <taxon>Pucciniales</taxon>
        <taxon>Pucciniaceae</taxon>
        <taxon>Puccinia</taxon>
    </lineage>
</organism>